<name>A0ACC1N6X5_9PEZI</name>
<proteinExistence type="predicted"/>
<comment type="caution">
    <text evidence="1">The sequence shown here is derived from an EMBL/GenBank/DDBJ whole genome shotgun (WGS) entry which is preliminary data.</text>
</comment>
<evidence type="ECO:0000313" key="2">
    <source>
        <dbReference type="Proteomes" id="UP001143856"/>
    </source>
</evidence>
<dbReference type="Proteomes" id="UP001143856">
    <property type="component" value="Unassembled WGS sequence"/>
</dbReference>
<evidence type="ECO:0000313" key="1">
    <source>
        <dbReference type="EMBL" id="KAJ2975037.1"/>
    </source>
</evidence>
<protein>
    <submittedName>
        <fullName evidence="1">Uncharacterized protein</fullName>
    </submittedName>
</protein>
<reference evidence="1" key="1">
    <citation type="submission" date="2022-10" db="EMBL/GenBank/DDBJ databases">
        <title>Genome Sequence of Xylaria curta.</title>
        <authorList>
            <person name="Buettner E."/>
        </authorList>
    </citation>
    <scope>NUCLEOTIDE SEQUENCE</scope>
    <source>
        <strain evidence="1">Babe10</strain>
    </source>
</reference>
<keyword evidence="2" id="KW-1185">Reference proteome</keyword>
<sequence length="900" mass="102310">MINYLGTKDLAAVTSTCRWLYILANPLLYKLEAQDPESYTFYTAAGSGNVDLMQKLVDAGFDVNRPWYSSVSAARLEYEQMMDSWRQGKCSEESFLLYLLTKTKRDAKAAQFSYRSAQEENGSNLEETLPPVSRGLAAANNTCFWTALHVATANGEDEAVSFLINNRARINAPSRNFCLCRHVHACLFKRMNIRETRSPPQWSPLHLAICRGHLSTATLLLRRGASIVVEVDGLSDDASMDQSTTPENGFRCTALHAACFFGMFSLVKTLMEDGYQSEVDIGYRFGQTPLAYAFCAGNFTPFIPYLQSRGSDINVTLGRHRRPRPYRASPLLTACNAYRYEDANELIKLGADVNALDNEDNTPLHICAEEFSGRGKRDETIQRLLEAGAKVMLLNREGLTPLHYAVESLDTQTAKILIQYGADASVYDPYGNTLVARLWDNLAVFPSKGDIKGMMDLLTSHGINVNERNNDNLTALHQLLCFFPLYWGVDDFCTVLKVLLSYGADVALRDNSGLLPFHKAFRRSFLEVCPLLFTEEVSMLLTEYDIFDMFLWIFRSGDQGCITRSFNILLDSGGRFLLSRPETLKTALDCDADYLVPLLISKDTFEKFISNSGDTVLHRGCQSGMFKRETIIAQLLDSDIMFDANIMNQNSETILYEYLATIKQRYWHELYPTVQRLLKRGADPHRLVKQIPSDYHTDYSQCDRPLDIVIHECQFKIAGEILQQYPVLGDVSGYSYLHHSCSFQRAPPDYDLILQLLQHGFDANGVGSFGETPLCHMLRTFKPGLPMPISYTRSETNILLFYPYMAIDHIGTLMTCIGLLLRHGARWNTRCMYSLDGRWTALQELQHLLAYNGEHTQSRSEMYEFRKCLSEWEWDIEDVGEDFFLFKEVKEEEEAHEVQH</sequence>
<organism evidence="1 2">
    <name type="scientific">Xylaria curta</name>
    <dbReference type="NCBI Taxonomy" id="42375"/>
    <lineage>
        <taxon>Eukaryota</taxon>
        <taxon>Fungi</taxon>
        <taxon>Dikarya</taxon>
        <taxon>Ascomycota</taxon>
        <taxon>Pezizomycotina</taxon>
        <taxon>Sordariomycetes</taxon>
        <taxon>Xylariomycetidae</taxon>
        <taxon>Xylariales</taxon>
        <taxon>Xylariaceae</taxon>
        <taxon>Xylaria</taxon>
    </lineage>
</organism>
<dbReference type="EMBL" id="JAPDGR010002601">
    <property type="protein sequence ID" value="KAJ2975037.1"/>
    <property type="molecule type" value="Genomic_DNA"/>
</dbReference>
<accession>A0ACC1N6X5</accession>
<gene>
    <name evidence="1" type="ORF">NUW58_g8472</name>
</gene>